<accession>A0A6A6CBR7</accession>
<dbReference type="AlphaFoldDB" id="A0A6A6CBR7"/>
<protein>
    <submittedName>
        <fullName evidence="2">Uncharacterized protein</fullName>
    </submittedName>
</protein>
<name>A0A6A6CBR7_ZASCE</name>
<sequence length="392" mass="42961">MSNYWPSSWIGTDIDLAKGFTAEQADCVELKYAQLATNGIIDQHSGFPKLEGQVIVPDDDDHIWRLTAAAVKRYRYVADDDGDYYADDDIDPLVWQCKERNGNISSVEIKRLSTVTAAHRAGLTDEEEQRIVSRSYDKRSTIVLPGLGDQGGVGGQTTKKPNKEMETSIEDDEEHATGHSSRSPSRGGSKRKGEEDNLPQPPSRAKRARIDEPSVEDGTVSAGTEERDILPPSRFSTRGNGVSRHLSITTASPADTNEAETDGRDDGDTIGVKPAGSGYRSAFKISPAMTSPPHLQTDEDVMVAKVMEEMRDTAPRTWRAMMGIEETDVDDVATQPDSHLQATLGSGRRVATRKTTRSGSAISNAKAALTDNMPTRKSSRHTFRPQTYARRP</sequence>
<proteinExistence type="predicted"/>
<evidence type="ECO:0000313" key="3">
    <source>
        <dbReference type="Proteomes" id="UP000799537"/>
    </source>
</evidence>
<reference evidence="2" key="1">
    <citation type="journal article" date="2020" name="Stud. Mycol.">
        <title>101 Dothideomycetes genomes: a test case for predicting lifestyles and emergence of pathogens.</title>
        <authorList>
            <person name="Haridas S."/>
            <person name="Albert R."/>
            <person name="Binder M."/>
            <person name="Bloem J."/>
            <person name="Labutti K."/>
            <person name="Salamov A."/>
            <person name="Andreopoulos B."/>
            <person name="Baker S."/>
            <person name="Barry K."/>
            <person name="Bills G."/>
            <person name="Bluhm B."/>
            <person name="Cannon C."/>
            <person name="Castanera R."/>
            <person name="Culley D."/>
            <person name="Daum C."/>
            <person name="Ezra D."/>
            <person name="Gonzalez J."/>
            <person name="Henrissat B."/>
            <person name="Kuo A."/>
            <person name="Liang C."/>
            <person name="Lipzen A."/>
            <person name="Lutzoni F."/>
            <person name="Magnuson J."/>
            <person name="Mondo S."/>
            <person name="Nolan M."/>
            <person name="Ohm R."/>
            <person name="Pangilinan J."/>
            <person name="Park H.-J."/>
            <person name="Ramirez L."/>
            <person name="Alfaro M."/>
            <person name="Sun H."/>
            <person name="Tritt A."/>
            <person name="Yoshinaga Y."/>
            <person name="Zwiers L.-H."/>
            <person name="Turgeon B."/>
            <person name="Goodwin S."/>
            <person name="Spatafora J."/>
            <person name="Crous P."/>
            <person name="Grigoriev I."/>
        </authorList>
    </citation>
    <scope>NUCLEOTIDE SEQUENCE</scope>
    <source>
        <strain evidence="2">ATCC 36951</strain>
    </source>
</reference>
<feature type="region of interest" description="Disordered" evidence="1">
    <location>
        <begin position="343"/>
        <end position="392"/>
    </location>
</feature>
<organism evidence="2 3">
    <name type="scientific">Zasmidium cellare ATCC 36951</name>
    <dbReference type="NCBI Taxonomy" id="1080233"/>
    <lineage>
        <taxon>Eukaryota</taxon>
        <taxon>Fungi</taxon>
        <taxon>Dikarya</taxon>
        <taxon>Ascomycota</taxon>
        <taxon>Pezizomycotina</taxon>
        <taxon>Dothideomycetes</taxon>
        <taxon>Dothideomycetidae</taxon>
        <taxon>Mycosphaerellales</taxon>
        <taxon>Mycosphaerellaceae</taxon>
        <taxon>Zasmidium</taxon>
    </lineage>
</organism>
<dbReference type="RefSeq" id="XP_033664549.1">
    <property type="nucleotide sequence ID" value="XM_033807856.1"/>
</dbReference>
<feature type="region of interest" description="Disordered" evidence="1">
    <location>
        <begin position="142"/>
        <end position="278"/>
    </location>
</feature>
<evidence type="ECO:0000313" key="2">
    <source>
        <dbReference type="EMBL" id="KAF2163660.1"/>
    </source>
</evidence>
<feature type="compositionally biased region" description="Polar residues" evidence="1">
    <location>
        <begin position="234"/>
        <end position="255"/>
    </location>
</feature>
<gene>
    <name evidence="2" type="ORF">M409DRAFT_25847</name>
</gene>
<dbReference type="Proteomes" id="UP000799537">
    <property type="component" value="Unassembled WGS sequence"/>
</dbReference>
<dbReference type="EMBL" id="ML993607">
    <property type="protein sequence ID" value="KAF2163660.1"/>
    <property type="molecule type" value="Genomic_DNA"/>
</dbReference>
<dbReference type="GeneID" id="54561128"/>
<evidence type="ECO:0000256" key="1">
    <source>
        <dbReference type="SAM" id="MobiDB-lite"/>
    </source>
</evidence>
<keyword evidence="3" id="KW-1185">Reference proteome</keyword>